<evidence type="ECO:0000313" key="1">
    <source>
        <dbReference type="EMBL" id="GAI13548.1"/>
    </source>
</evidence>
<feature type="non-terminal residue" evidence="1">
    <location>
        <position position="238"/>
    </location>
</feature>
<feature type="non-terminal residue" evidence="1">
    <location>
        <position position="1"/>
    </location>
</feature>
<dbReference type="Gene3D" id="2.120.10.80">
    <property type="entry name" value="Kelch-type beta propeller"/>
    <property type="match status" value="2"/>
</dbReference>
<dbReference type="AlphaFoldDB" id="X1L3K9"/>
<dbReference type="SUPFAM" id="SSF50965">
    <property type="entry name" value="Galactose oxidase, central domain"/>
    <property type="match status" value="1"/>
</dbReference>
<proteinExistence type="predicted"/>
<name>X1L3K9_9ZZZZ</name>
<sequence>FGGLDDEIVKYDPVAGTAVVIANLPSDRIWTSTVWDPDNNCAYIFGGSDIDEIVKFDPAATPMVTPNFATLPDPNTTASAVWDPVNKCAYIFGGCITGHQVPNTNIVKFAPTDVGGTAEVVAQLPGKRNKAAAVWDPINNCAYVFGGAAGAGAYLDEIVKFEAPDIVTANFSALPATQYYHGAAWDSTNNCAYTFGGYVGTTGIDDKIFKFDPDATPMATTLATTLPTARAMISACPG</sequence>
<dbReference type="EMBL" id="BARV01005299">
    <property type="protein sequence ID" value="GAI13548.1"/>
    <property type="molecule type" value="Genomic_DNA"/>
</dbReference>
<dbReference type="InterPro" id="IPR011043">
    <property type="entry name" value="Gal_Oxase/kelch_b-propeller"/>
</dbReference>
<dbReference type="InterPro" id="IPR015915">
    <property type="entry name" value="Kelch-typ_b-propeller"/>
</dbReference>
<protein>
    <submittedName>
        <fullName evidence="1">Uncharacterized protein</fullName>
    </submittedName>
</protein>
<reference evidence="1" key="1">
    <citation type="journal article" date="2014" name="Front. Microbiol.">
        <title>High frequency of phylogenetically diverse reductive dehalogenase-homologous genes in deep subseafloor sedimentary metagenomes.</title>
        <authorList>
            <person name="Kawai M."/>
            <person name="Futagami T."/>
            <person name="Toyoda A."/>
            <person name="Takaki Y."/>
            <person name="Nishi S."/>
            <person name="Hori S."/>
            <person name="Arai W."/>
            <person name="Tsubouchi T."/>
            <person name="Morono Y."/>
            <person name="Uchiyama I."/>
            <person name="Ito T."/>
            <person name="Fujiyama A."/>
            <person name="Inagaki F."/>
            <person name="Takami H."/>
        </authorList>
    </citation>
    <scope>NUCLEOTIDE SEQUENCE</scope>
    <source>
        <strain evidence="1">Expedition CK06-06</strain>
    </source>
</reference>
<organism evidence="1">
    <name type="scientific">marine sediment metagenome</name>
    <dbReference type="NCBI Taxonomy" id="412755"/>
    <lineage>
        <taxon>unclassified sequences</taxon>
        <taxon>metagenomes</taxon>
        <taxon>ecological metagenomes</taxon>
    </lineage>
</organism>
<comment type="caution">
    <text evidence="1">The sequence shown here is derived from an EMBL/GenBank/DDBJ whole genome shotgun (WGS) entry which is preliminary data.</text>
</comment>
<gene>
    <name evidence="1" type="ORF">S06H3_11105</name>
</gene>
<accession>X1L3K9</accession>